<dbReference type="Proteomes" id="UP001185028">
    <property type="component" value="Unassembled WGS sequence"/>
</dbReference>
<feature type="transmembrane region" description="Helical" evidence="1">
    <location>
        <begin position="175"/>
        <end position="196"/>
    </location>
</feature>
<feature type="transmembrane region" description="Helical" evidence="1">
    <location>
        <begin position="331"/>
        <end position="350"/>
    </location>
</feature>
<name>A0ABU1J7F6_9BACL</name>
<feature type="transmembrane region" description="Helical" evidence="1">
    <location>
        <begin position="235"/>
        <end position="253"/>
    </location>
</feature>
<proteinExistence type="predicted"/>
<comment type="caution">
    <text evidence="2">The sequence shown here is derived from an EMBL/GenBank/DDBJ whole genome shotgun (WGS) entry which is preliminary data.</text>
</comment>
<dbReference type="EMBL" id="JAVDQH010000030">
    <property type="protein sequence ID" value="MDR6246477.1"/>
    <property type="molecule type" value="Genomic_DNA"/>
</dbReference>
<keyword evidence="1" id="KW-0472">Membrane</keyword>
<protein>
    <submittedName>
        <fullName evidence="2">ABC-2 type transport system permease protein</fullName>
    </submittedName>
</protein>
<evidence type="ECO:0000313" key="2">
    <source>
        <dbReference type="EMBL" id="MDR6246477.1"/>
    </source>
</evidence>
<keyword evidence="1" id="KW-0812">Transmembrane</keyword>
<sequence length="680" mass="77588">MTFSRYFFNRGIWWYALRQAGWLGVVYGLAMLCLLPLGLINEEQYVEYREPLVLNHLFEIHGDMQSILIIAFPALVAVFLTRYMQERKLSDLLHSLPLKRHQLLTIVFCVGSGIIIIPTWVVTLIISMMRPGLVRVSFSQIQLIEWAVSISVMTILVFVFTVLVGICIGQSILQLLLSMGLLLLPFMFMVMFQHHLNVLLYGYLNSDPDVPASNLWSPIYRIAQFSYAPLQASEGWKYVISIVICIAFAYMLYRLRPAESSSNGIVFRYVNPIFRLLVMLVMSLFAGLLSMRLVLDRPLVMVTGYVLGALVGGIIADMIIRKTWQVADKQLIRMLGGYGAVIALILWLPVANVNGYSSRIPDPNNIQGVYIGSNLSEDLYNSTFSNNGLLIDRTFNPTGLSDSRQYMDAIINLHRQIVAERPNSDYGKQYNPWENNNQQFQIAYLLKDGSLMTRNYFIPRDRYKAYLLPIVNQLPYKNTYYSLNQLADYQGPIQINNPDTNWTTPSKMIRNPEDLNVFKQFLIEQIQTTKNSWDDYSSGAVVQVSIDIPMNGSGNILQKMYMLSANEPKIYNWLQKKNLLSATTRVEDLKAIQLLPRAEGDNHADSNVPYNSVNKHAVVIDSPDQMKRILTNSQIYTGAYAKQQEKNGYKVQLVFKNGLFGYRDLPSSQMTPELYSMVSR</sequence>
<keyword evidence="3" id="KW-1185">Reference proteome</keyword>
<feature type="transmembrane region" description="Helical" evidence="1">
    <location>
        <begin position="273"/>
        <end position="293"/>
    </location>
</feature>
<dbReference type="RefSeq" id="WP_188778438.1">
    <property type="nucleotide sequence ID" value="NZ_BMMB01000018.1"/>
</dbReference>
<gene>
    <name evidence="2" type="ORF">JOC58_004422</name>
</gene>
<feature type="transmembrane region" description="Helical" evidence="1">
    <location>
        <begin position="146"/>
        <end position="168"/>
    </location>
</feature>
<feature type="transmembrane region" description="Helical" evidence="1">
    <location>
        <begin position="60"/>
        <end position="83"/>
    </location>
</feature>
<accession>A0ABU1J7F6</accession>
<feature type="transmembrane region" description="Helical" evidence="1">
    <location>
        <begin position="299"/>
        <end position="319"/>
    </location>
</feature>
<feature type="transmembrane region" description="Helical" evidence="1">
    <location>
        <begin position="20"/>
        <end position="40"/>
    </location>
</feature>
<evidence type="ECO:0000313" key="3">
    <source>
        <dbReference type="Proteomes" id="UP001185028"/>
    </source>
</evidence>
<reference evidence="2 3" key="1">
    <citation type="submission" date="2023-07" db="EMBL/GenBank/DDBJ databases">
        <title>Genomic Encyclopedia of Type Strains, Phase IV (KMG-IV): sequencing the most valuable type-strain genomes for metagenomic binning, comparative biology and taxonomic classification.</title>
        <authorList>
            <person name="Goeker M."/>
        </authorList>
    </citation>
    <scope>NUCLEOTIDE SEQUENCE [LARGE SCALE GENOMIC DNA]</scope>
    <source>
        <strain evidence="2 3">DSM 22170</strain>
    </source>
</reference>
<organism evidence="2 3">
    <name type="scientific">Paenibacillus hunanensis</name>
    <dbReference type="NCBI Taxonomy" id="539262"/>
    <lineage>
        <taxon>Bacteria</taxon>
        <taxon>Bacillati</taxon>
        <taxon>Bacillota</taxon>
        <taxon>Bacilli</taxon>
        <taxon>Bacillales</taxon>
        <taxon>Paenibacillaceae</taxon>
        <taxon>Paenibacillus</taxon>
    </lineage>
</organism>
<feature type="transmembrane region" description="Helical" evidence="1">
    <location>
        <begin position="103"/>
        <end position="126"/>
    </location>
</feature>
<keyword evidence="1" id="KW-1133">Transmembrane helix</keyword>
<evidence type="ECO:0000256" key="1">
    <source>
        <dbReference type="SAM" id="Phobius"/>
    </source>
</evidence>